<organism evidence="2 3">
    <name type="scientific">Mesorhabditis belari</name>
    <dbReference type="NCBI Taxonomy" id="2138241"/>
    <lineage>
        <taxon>Eukaryota</taxon>
        <taxon>Metazoa</taxon>
        <taxon>Ecdysozoa</taxon>
        <taxon>Nematoda</taxon>
        <taxon>Chromadorea</taxon>
        <taxon>Rhabditida</taxon>
        <taxon>Rhabditina</taxon>
        <taxon>Rhabditomorpha</taxon>
        <taxon>Rhabditoidea</taxon>
        <taxon>Rhabditidae</taxon>
        <taxon>Mesorhabditinae</taxon>
        <taxon>Mesorhabditis</taxon>
    </lineage>
</organism>
<evidence type="ECO:0000256" key="1">
    <source>
        <dbReference type="SAM" id="MobiDB-lite"/>
    </source>
</evidence>
<sequence>MFQCNDCGKKVLCALCLVRKKHYTHQFVELWVAKVRCVPTLHSELIKDIEDFHESILDEVQHIETLEFGQAKEEKINALLKTFAQFKEIKKKCLADLRSCEKGVGNLNNGIKGSRKRKRNDDQ</sequence>
<accession>A0AAF3F256</accession>
<dbReference type="Proteomes" id="UP000887575">
    <property type="component" value="Unassembled WGS sequence"/>
</dbReference>
<dbReference type="AlphaFoldDB" id="A0AAF3F256"/>
<feature type="region of interest" description="Disordered" evidence="1">
    <location>
        <begin position="102"/>
        <end position="123"/>
    </location>
</feature>
<evidence type="ECO:0000313" key="2">
    <source>
        <dbReference type="Proteomes" id="UP000887575"/>
    </source>
</evidence>
<reference evidence="3" key="1">
    <citation type="submission" date="2024-02" db="UniProtKB">
        <authorList>
            <consortium name="WormBaseParasite"/>
        </authorList>
    </citation>
    <scope>IDENTIFICATION</scope>
</reference>
<feature type="compositionally biased region" description="Basic residues" evidence="1">
    <location>
        <begin position="113"/>
        <end position="123"/>
    </location>
</feature>
<protein>
    <submittedName>
        <fullName evidence="3">Uncharacterized protein</fullName>
    </submittedName>
</protein>
<dbReference type="WBParaSite" id="MBELARI_LOCUS20622">
    <property type="protein sequence ID" value="MBELARI_LOCUS20622"/>
    <property type="gene ID" value="MBELARI_LOCUS20622"/>
</dbReference>
<name>A0AAF3F256_9BILA</name>
<proteinExistence type="predicted"/>
<evidence type="ECO:0000313" key="3">
    <source>
        <dbReference type="WBParaSite" id="MBELARI_LOCUS20622"/>
    </source>
</evidence>
<keyword evidence="2" id="KW-1185">Reference proteome</keyword>